<comment type="caution">
    <text evidence="2">The sequence shown here is derived from an EMBL/GenBank/DDBJ whole genome shotgun (WGS) entry which is preliminary data.</text>
</comment>
<dbReference type="AlphaFoldDB" id="A0AAW2ETM4"/>
<evidence type="ECO:0000313" key="2">
    <source>
        <dbReference type="EMBL" id="KAL0107094.1"/>
    </source>
</evidence>
<dbReference type="EMBL" id="JADYXP020000017">
    <property type="protein sequence ID" value="KAL0107094.1"/>
    <property type="molecule type" value="Genomic_DNA"/>
</dbReference>
<keyword evidence="1" id="KW-0472">Membrane</keyword>
<keyword evidence="3" id="KW-1185">Reference proteome</keyword>
<evidence type="ECO:0000313" key="3">
    <source>
        <dbReference type="Proteomes" id="UP001430953"/>
    </source>
</evidence>
<accession>A0AAW2ETM4</accession>
<gene>
    <name evidence="2" type="ORF">PUN28_015557</name>
</gene>
<feature type="transmembrane region" description="Helical" evidence="1">
    <location>
        <begin position="39"/>
        <end position="61"/>
    </location>
</feature>
<name>A0AAW2ETM4_9HYME</name>
<organism evidence="2 3">
    <name type="scientific">Cardiocondyla obscurior</name>
    <dbReference type="NCBI Taxonomy" id="286306"/>
    <lineage>
        <taxon>Eukaryota</taxon>
        <taxon>Metazoa</taxon>
        <taxon>Ecdysozoa</taxon>
        <taxon>Arthropoda</taxon>
        <taxon>Hexapoda</taxon>
        <taxon>Insecta</taxon>
        <taxon>Pterygota</taxon>
        <taxon>Neoptera</taxon>
        <taxon>Endopterygota</taxon>
        <taxon>Hymenoptera</taxon>
        <taxon>Apocrita</taxon>
        <taxon>Aculeata</taxon>
        <taxon>Formicoidea</taxon>
        <taxon>Formicidae</taxon>
        <taxon>Myrmicinae</taxon>
        <taxon>Cardiocondyla</taxon>
    </lineage>
</organism>
<proteinExistence type="predicted"/>
<keyword evidence="1" id="KW-1133">Transmembrane helix</keyword>
<evidence type="ECO:0000256" key="1">
    <source>
        <dbReference type="SAM" id="Phobius"/>
    </source>
</evidence>
<protein>
    <submittedName>
        <fullName evidence="2">Uncharacterized protein</fullName>
    </submittedName>
</protein>
<sequence>MLQFELCSRRRGKVFLILSFFRDIVSIRLKIPLLANRYAVTYIFFFFLCGTPCIIPGNTGVHDLVTLGRKSDDGEHKKIKKKKKGKKEKKCRCGDVSQQGEEAIDSLGIPRDMIVTGL</sequence>
<dbReference type="Proteomes" id="UP001430953">
    <property type="component" value="Unassembled WGS sequence"/>
</dbReference>
<reference evidence="2 3" key="1">
    <citation type="submission" date="2023-03" db="EMBL/GenBank/DDBJ databases">
        <title>High recombination rates correlate with genetic variation in Cardiocondyla obscurior ants.</title>
        <authorList>
            <person name="Errbii M."/>
        </authorList>
    </citation>
    <scope>NUCLEOTIDE SEQUENCE [LARGE SCALE GENOMIC DNA]</scope>
    <source>
        <strain evidence="2">Alpha-2009</strain>
        <tissue evidence="2">Whole body</tissue>
    </source>
</reference>
<keyword evidence="1" id="KW-0812">Transmembrane</keyword>